<keyword evidence="2" id="KW-1185">Reference proteome</keyword>
<sequence length="93" mass="10158">MRKLISLSLGIDDAWAQVEEGLALPNIWIPLSTDQYSTVLRGLLQDAHINANLFPDAHLAALAIGHCLEGCTIDTDFARSSGCRWRNPLQVAS</sequence>
<dbReference type="EMBL" id="QXHD01000004">
    <property type="protein sequence ID" value="NEZ60702.1"/>
    <property type="molecule type" value="Genomic_DNA"/>
</dbReference>
<comment type="caution">
    <text evidence="1">The sequence shown here is derived from an EMBL/GenBank/DDBJ whole genome shotgun (WGS) entry which is preliminary data.</text>
</comment>
<evidence type="ECO:0000313" key="2">
    <source>
        <dbReference type="Proteomes" id="UP000481033"/>
    </source>
</evidence>
<organism evidence="1 2">
    <name type="scientific">Adonisia turfae CCMR0081</name>
    <dbReference type="NCBI Taxonomy" id="2292702"/>
    <lineage>
        <taxon>Bacteria</taxon>
        <taxon>Bacillati</taxon>
        <taxon>Cyanobacteriota</taxon>
        <taxon>Adonisia</taxon>
        <taxon>Adonisia turfae</taxon>
    </lineage>
</organism>
<dbReference type="Proteomes" id="UP000481033">
    <property type="component" value="Unassembled WGS sequence"/>
</dbReference>
<protein>
    <recommendedName>
        <fullName evidence="3">PIN domain-containing protein</fullName>
    </recommendedName>
</protein>
<reference evidence="1 2" key="1">
    <citation type="journal article" date="2020" name="Microb. Ecol.">
        <title>Ecogenomics of the Marine Benthic Filamentous Cyanobacterium Adonisia.</title>
        <authorList>
            <person name="Walter J.M."/>
            <person name="Coutinho F.H."/>
            <person name="Leomil L."/>
            <person name="Hargreaves P.I."/>
            <person name="Campeao M.E."/>
            <person name="Vieira V.V."/>
            <person name="Silva B.S."/>
            <person name="Fistarol G.O."/>
            <person name="Salomon P.S."/>
            <person name="Sawabe T."/>
            <person name="Mino S."/>
            <person name="Hosokawa M."/>
            <person name="Miyashita H."/>
            <person name="Maruyama F."/>
            <person name="van Verk M.C."/>
            <person name="Dutilh B.E."/>
            <person name="Thompson C.C."/>
            <person name="Thompson F.L."/>
        </authorList>
    </citation>
    <scope>NUCLEOTIDE SEQUENCE [LARGE SCALE GENOMIC DNA]</scope>
    <source>
        <strain evidence="1 2">CCMR0081</strain>
    </source>
</reference>
<name>A0A6M0RYB2_9CYAN</name>
<dbReference type="RefSeq" id="WP_163663901.1">
    <property type="nucleotide sequence ID" value="NZ_QXHD01000004.1"/>
</dbReference>
<evidence type="ECO:0008006" key="3">
    <source>
        <dbReference type="Google" id="ProtNLM"/>
    </source>
</evidence>
<dbReference type="AlphaFoldDB" id="A0A6M0RYB2"/>
<evidence type="ECO:0000313" key="1">
    <source>
        <dbReference type="EMBL" id="NEZ60702.1"/>
    </source>
</evidence>
<proteinExistence type="predicted"/>
<gene>
    <name evidence="1" type="ORF">DXZ20_34695</name>
</gene>
<accession>A0A6M0RYB2</accession>